<organism evidence="1 2">
    <name type="scientific">Romanomermis culicivorax</name>
    <name type="common">Nematode worm</name>
    <dbReference type="NCBI Taxonomy" id="13658"/>
    <lineage>
        <taxon>Eukaryota</taxon>
        <taxon>Metazoa</taxon>
        <taxon>Ecdysozoa</taxon>
        <taxon>Nematoda</taxon>
        <taxon>Enoplea</taxon>
        <taxon>Dorylaimia</taxon>
        <taxon>Mermithida</taxon>
        <taxon>Mermithoidea</taxon>
        <taxon>Mermithidae</taxon>
        <taxon>Romanomermis</taxon>
    </lineage>
</organism>
<reference evidence="2" key="1">
    <citation type="submission" date="2022-11" db="UniProtKB">
        <authorList>
            <consortium name="WormBaseParasite"/>
        </authorList>
    </citation>
    <scope>IDENTIFICATION</scope>
</reference>
<dbReference type="WBParaSite" id="nRc.2.0.1.t28145-RA">
    <property type="protein sequence ID" value="nRc.2.0.1.t28145-RA"/>
    <property type="gene ID" value="nRc.2.0.1.g28145"/>
</dbReference>
<accession>A0A915JPK6</accession>
<dbReference type="AlphaFoldDB" id="A0A915JPK6"/>
<evidence type="ECO:0000313" key="2">
    <source>
        <dbReference type="WBParaSite" id="nRc.2.0.1.t28145-RA"/>
    </source>
</evidence>
<proteinExistence type="predicted"/>
<protein>
    <submittedName>
        <fullName evidence="2">Uncharacterized protein</fullName>
    </submittedName>
</protein>
<keyword evidence="1" id="KW-1185">Reference proteome</keyword>
<name>A0A915JPK6_ROMCU</name>
<sequence length="81" mass="9191">MTFFRQSSGKSIKVTFFSLANSKSYRVDDCSRHSRLKSSLSVLEQMKVPLPSGFRRDDLLNVAKTSIRTKLRADLADHLAE</sequence>
<evidence type="ECO:0000313" key="1">
    <source>
        <dbReference type="Proteomes" id="UP000887565"/>
    </source>
</evidence>
<dbReference type="Proteomes" id="UP000887565">
    <property type="component" value="Unplaced"/>
</dbReference>